<dbReference type="Pfam" id="PF06441">
    <property type="entry name" value="EHN"/>
    <property type="match status" value="1"/>
</dbReference>
<evidence type="ECO:0000313" key="6">
    <source>
        <dbReference type="EMBL" id="KJL26120.1"/>
    </source>
</evidence>
<dbReference type="InterPro" id="IPR016292">
    <property type="entry name" value="Epoxide_hydrolase"/>
</dbReference>
<dbReference type="Proteomes" id="UP000033725">
    <property type="component" value="Unassembled WGS sequence"/>
</dbReference>
<dbReference type="GO" id="GO:0004301">
    <property type="term" value="F:epoxide hydrolase activity"/>
    <property type="evidence" value="ECO:0007669"/>
    <property type="project" value="TreeGrafter"/>
</dbReference>
<keyword evidence="3" id="KW-0378">Hydrolase</keyword>
<evidence type="ECO:0000256" key="2">
    <source>
        <dbReference type="ARBA" id="ARBA00022797"/>
    </source>
</evidence>
<dbReference type="PANTHER" id="PTHR21661">
    <property type="entry name" value="EPOXIDE HYDROLASE 1-RELATED"/>
    <property type="match status" value="1"/>
</dbReference>
<dbReference type="SUPFAM" id="SSF53474">
    <property type="entry name" value="alpha/beta-Hydrolases"/>
    <property type="match status" value="1"/>
</dbReference>
<dbReference type="InterPro" id="IPR000639">
    <property type="entry name" value="Epox_hydrolase-like"/>
</dbReference>
<dbReference type="PRINTS" id="PR00412">
    <property type="entry name" value="EPOXHYDRLASE"/>
</dbReference>
<name>A0A0F0L164_9MICO</name>
<dbReference type="PIRSF" id="PIRSF001112">
    <property type="entry name" value="Epoxide_hydrolase"/>
    <property type="match status" value="1"/>
</dbReference>
<reference evidence="6 7" key="1">
    <citation type="submission" date="2015-02" db="EMBL/GenBank/DDBJ databases">
        <title>Draft genome sequences of ten Microbacterium spp. with emphasis on heavy metal contaminated environments.</title>
        <authorList>
            <person name="Corretto E."/>
        </authorList>
    </citation>
    <scope>NUCLEOTIDE SEQUENCE [LARGE SCALE GENOMIC DNA]</scope>
    <source>
        <strain evidence="6 7">BEL163</strain>
    </source>
</reference>
<gene>
    <name evidence="6" type="ORF">RN51_00340</name>
</gene>
<feature type="active site" description="Nucleophile" evidence="4">
    <location>
        <position position="211"/>
    </location>
</feature>
<organism evidence="6 7">
    <name type="scientific">Microbacterium oxydans</name>
    <dbReference type="NCBI Taxonomy" id="82380"/>
    <lineage>
        <taxon>Bacteria</taxon>
        <taxon>Bacillati</taxon>
        <taxon>Actinomycetota</taxon>
        <taxon>Actinomycetes</taxon>
        <taxon>Micrococcales</taxon>
        <taxon>Microbacteriaceae</taxon>
        <taxon>Microbacterium</taxon>
    </lineage>
</organism>
<evidence type="ECO:0000259" key="5">
    <source>
        <dbReference type="Pfam" id="PF06441"/>
    </source>
</evidence>
<protein>
    <recommendedName>
        <fullName evidence="5">Epoxide hydrolase N-terminal domain-containing protein</fullName>
    </recommendedName>
</protein>
<feature type="active site" description="Proton acceptor" evidence="4">
    <location>
        <position position="389"/>
    </location>
</feature>
<evidence type="ECO:0000256" key="1">
    <source>
        <dbReference type="ARBA" id="ARBA00010088"/>
    </source>
</evidence>
<comment type="similarity">
    <text evidence="1">Belongs to the peptidase S33 family.</text>
</comment>
<accession>A0A0F0L164</accession>
<comment type="caution">
    <text evidence="6">The sequence shown here is derived from an EMBL/GenBank/DDBJ whole genome shotgun (WGS) entry which is preliminary data.</text>
</comment>
<dbReference type="PANTHER" id="PTHR21661:SF35">
    <property type="entry name" value="EPOXIDE HYDROLASE"/>
    <property type="match status" value="1"/>
</dbReference>
<evidence type="ECO:0000256" key="4">
    <source>
        <dbReference type="PIRSR" id="PIRSR001112-1"/>
    </source>
</evidence>
<evidence type="ECO:0000313" key="7">
    <source>
        <dbReference type="Proteomes" id="UP000033725"/>
    </source>
</evidence>
<sequence>MPAERVCQEGFCESRPGVGDPRYRRITAHVITEEAPLSRHSVLDVGEHDLEDLRRRLRDTRWAEPWPVEDWEAGTDQAELRRLVDVWLNGFDWRAQQQQIEELPWHRADIDGTPVAYLRFDAEPGGTGIPVLLTNGWPSTALELVDVARRLATPSRFGGDPAHAATVIVPALPGLPFSPQRPRLGVQTHDLWHLLMTEHLAFPRYLAHGGDLGEGITSRLAQAYPEEVVGIHLLSTAAPAHLDEESITAEEQAHLDRVQEWSASEGGYQHQQQTRPLTLAAAVSDSPAGLLSWILEKHRSWSDCGGDVSSRFSDDYLLTLATVYWFTNSIGTSFRPYYEYAAGLTSRIERVEVPTAVALFPHDLASPPRSWIERTYNLVRYNRMPRGGHFAPHEEPALLADDISTFARALPHASSA</sequence>
<proteinExistence type="inferred from homology"/>
<dbReference type="OrthoDB" id="27092at2"/>
<dbReference type="PATRIC" id="fig|82380.10.peg.340"/>
<keyword evidence="2" id="KW-0058">Aromatic hydrocarbons catabolism</keyword>
<dbReference type="InterPro" id="IPR029058">
    <property type="entry name" value="AB_hydrolase_fold"/>
</dbReference>
<feature type="active site" description="Proton donor" evidence="4">
    <location>
        <position position="337"/>
    </location>
</feature>
<dbReference type="AlphaFoldDB" id="A0A0F0L164"/>
<dbReference type="InterPro" id="IPR010497">
    <property type="entry name" value="Epoxide_hydro_N"/>
</dbReference>
<feature type="domain" description="Epoxide hydrolase N-terminal" evidence="5">
    <location>
        <begin position="43"/>
        <end position="143"/>
    </location>
</feature>
<dbReference type="EMBL" id="JYIV01000013">
    <property type="protein sequence ID" value="KJL26120.1"/>
    <property type="molecule type" value="Genomic_DNA"/>
</dbReference>
<evidence type="ECO:0000256" key="3">
    <source>
        <dbReference type="ARBA" id="ARBA00022801"/>
    </source>
</evidence>
<dbReference type="GO" id="GO:0097176">
    <property type="term" value="P:epoxide metabolic process"/>
    <property type="evidence" value="ECO:0007669"/>
    <property type="project" value="TreeGrafter"/>
</dbReference>
<dbReference type="Gene3D" id="3.40.50.1820">
    <property type="entry name" value="alpha/beta hydrolase"/>
    <property type="match status" value="1"/>
</dbReference>